<dbReference type="STRING" id="351160.RCIX2760"/>
<accession>Q0W1E7</accession>
<feature type="domain" description="N-acetyltransferase" evidence="1">
    <location>
        <begin position="4"/>
        <end position="158"/>
    </location>
</feature>
<dbReference type="Pfam" id="PF00583">
    <property type="entry name" value="Acetyltransf_1"/>
    <property type="match status" value="1"/>
</dbReference>
<name>Q0W1E7_METAR</name>
<keyword evidence="2" id="KW-0808">Transferase</keyword>
<dbReference type="EC" id="2.3.1.-" evidence="2"/>
<proteinExistence type="predicted"/>
<dbReference type="CDD" id="cd04301">
    <property type="entry name" value="NAT_SF"/>
    <property type="match status" value="1"/>
</dbReference>
<organism evidence="2 3">
    <name type="scientific">Methanocella arvoryzae (strain DSM 22066 / NBRC 105507 / MRE50)</name>
    <dbReference type="NCBI Taxonomy" id="351160"/>
    <lineage>
        <taxon>Archaea</taxon>
        <taxon>Methanobacteriati</taxon>
        <taxon>Methanobacteriota</taxon>
        <taxon>Stenosarchaea group</taxon>
        <taxon>Methanomicrobia</taxon>
        <taxon>Methanocellales</taxon>
        <taxon>Methanocellaceae</taxon>
        <taxon>Methanocella</taxon>
    </lineage>
</organism>
<dbReference type="KEGG" id="rci:RCIX2760"/>
<keyword evidence="2" id="KW-0012">Acyltransferase</keyword>
<dbReference type="AlphaFoldDB" id="Q0W1E7"/>
<gene>
    <name evidence="2" type="ORF">RCIX2760</name>
</gene>
<dbReference type="Gene3D" id="3.40.630.30">
    <property type="match status" value="1"/>
</dbReference>
<sequence length="158" mass="17287">MEHYIIQEMSVSDQDQVCSIFRNGVASGDHVLDADDPAEWIDFERGENLVAKLDDKVVGWAIVTPLEEAELPQGVGRIGVFVDPEYRGKGIGRLLLNSAIQYSEEQGIDSLICGIVPDNLPAVMLHKSCGFKALGMLRDAGMCGGRKRDAVLLQHTYA</sequence>
<dbReference type="eggNOG" id="arCOG00830">
    <property type="taxonomic scope" value="Archaea"/>
</dbReference>
<dbReference type="Proteomes" id="UP000000663">
    <property type="component" value="Chromosome"/>
</dbReference>
<dbReference type="RefSeq" id="WP_012034792.1">
    <property type="nucleotide sequence ID" value="NC_009464.1"/>
</dbReference>
<dbReference type="GeneID" id="5143252"/>
<dbReference type="InterPro" id="IPR016181">
    <property type="entry name" value="Acyl_CoA_acyltransferase"/>
</dbReference>
<evidence type="ECO:0000259" key="1">
    <source>
        <dbReference type="PROSITE" id="PS51186"/>
    </source>
</evidence>
<dbReference type="EMBL" id="AM114193">
    <property type="protein sequence ID" value="CAJ37796.1"/>
    <property type="molecule type" value="Genomic_DNA"/>
</dbReference>
<dbReference type="PANTHER" id="PTHR43072">
    <property type="entry name" value="N-ACETYLTRANSFERASE"/>
    <property type="match status" value="1"/>
</dbReference>
<keyword evidence="3" id="KW-1185">Reference proteome</keyword>
<dbReference type="PROSITE" id="PS51186">
    <property type="entry name" value="GNAT"/>
    <property type="match status" value="1"/>
</dbReference>
<evidence type="ECO:0000313" key="3">
    <source>
        <dbReference type="Proteomes" id="UP000000663"/>
    </source>
</evidence>
<reference evidence="2 3" key="1">
    <citation type="journal article" date="2006" name="Science">
        <title>Genome of rice cluster I archaea -- the key methane producers in the rice rhizosphere.</title>
        <authorList>
            <person name="Erkel C."/>
            <person name="Kube M."/>
            <person name="Reinhardt R."/>
            <person name="Liesack W."/>
        </authorList>
    </citation>
    <scope>NUCLEOTIDE SEQUENCE [LARGE SCALE GENOMIC DNA]</scope>
    <source>
        <strain evidence="3">DSM 22066 / NBRC 105507 / MRE50</strain>
    </source>
</reference>
<dbReference type="OrthoDB" id="129730at2157"/>
<evidence type="ECO:0000313" key="2">
    <source>
        <dbReference type="EMBL" id="CAJ37796.1"/>
    </source>
</evidence>
<dbReference type="SUPFAM" id="SSF55729">
    <property type="entry name" value="Acyl-CoA N-acyltransferases (Nat)"/>
    <property type="match status" value="1"/>
</dbReference>
<dbReference type="InterPro" id="IPR000182">
    <property type="entry name" value="GNAT_dom"/>
</dbReference>
<protein>
    <submittedName>
        <fullName evidence="2">Acetyltransferase (GNAT family)</fullName>
        <ecNumber evidence="2">2.3.1.-</ecNumber>
    </submittedName>
</protein>
<dbReference type="GO" id="GO:0016747">
    <property type="term" value="F:acyltransferase activity, transferring groups other than amino-acyl groups"/>
    <property type="evidence" value="ECO:0007669"/>
    <property type="project" value="InterPro"/>
</dbReference>